<evidence type="ECO:0000256" key="1">
    <source>
        <dbReference type="ARBA" id="ARBA00005194"/>
    </source>
</evidence>
<comment type="pathway">
    <text evidence="1 8">Lipid metabolism; fatty acid biosynthesis.</text>
</comment>
<gene>
    <name evidence="11" type="ORF">ACFQV2_34375</name>
</gene>
<sequence length="167" mass="16912">MSPLDAAQLSEVPRLTKPAPQSADVTAALAGAGQLAEILKRTGAARIAVSVGDIQWEVEAAVATTTVVAAAAPAPAAAPEAVAEAAPLGHDLTAPLVGVFYRAPGPGKAPYVEVGDKVETGQQVAIVEAMKMLNEVVADRPGVIGAVYPVDGDVVEFGQPLFRIDPA</sequence>
<dbReference type="InterPro" id="IPR001882">
    <property type="entry name" value="Biotin_BS"/>
</dbReference>
<evidence type="ECO:0000313" key="12">
    <source>
        <dbReference type="Proteomes" id="UP001596512"/>
    </source>
</evidence>
<comment type="caution">
    <text evidence="11">The sequence shown here is derived from an EMBL/GenBank/DDBJ whole genome shotgun (WGS) entry which is preliminary data.</text>
</comment>
<keyword evidence="7 8" id="KW-0092">Biotin</keyword>
<evidence type="ECO:0000313" key="11">
    <source>
        <dbReference type="EMBL" id="MFC7617735.1"/>
    </source>
</evidence>
<dbReference type="InterPro" id="IPR001249">
    <property type="entry name" value="AcCoA_biotinCC"/>
</dbReference>
<name>A0ABW2TV37_9PSEU</name>
<dbReference type="PANTHER" id="PTHR45266">
    <property type="entry name" value="OXALOACETATE DECARBOXYLASE ALPHA CHAIN"/>
    <property type="match status" value="1"/>
</dbReference>
<evidence type="ECO:0000256" key="8">
    <source>
        <dbReference type="RuleBase" id="RU364072"/>
    </source>
</evidence>
<dbReference type="EMBL" id="JBHTEY010000004">
    <property type="protein sequence ID" value="MFC7617735.1"/>
    <property type="molecule type" value="Genomic_DNA"/>
</dbReference>
<comment type="function">
    <text evidence="8">This protein is a component of the acetyl coenzyme A carboxylase complex; first, biotin carboxylase catalyzes the carboxylation of the carrier protein and then the transcarboxylase transfers the carboxyl group to form malonyl-CoA.</text>
</comment>
<dbReference type="InterPro" id="IPR011053">
    <property type="entry name" value="Single_hybrid_motif"/>
</dbReference>
<feature type="domain" description="Lipoyl-binding" evidence="10">
    <location>
        <begin position="89"/>
        <end position="165"/>
    </location>
</feature>
<evidence type="ECO:0000256" key="6">
    <source>
        <dbReference type="ARBA" id="ARBA00023160"/>
    </source>
</evidence>
<proteinExistence type="predicted"/>
<feature type="region of interest" description="Disordered" evidence="9">
    <location>
        <begin position="1"/>
        <end position="21"/>
    </location>
</feature>
<evidence type="ECO:0000256" key="9">
    <source>
        <dbReference type="SAM" id="MobiDB-lite"/>
    </source>
</evidence>
<evidence type="ECO:0000256" key="2">
    <source>
        <dbReference type="ARBA" id="ARBA00017562"/>
    </source>
</evidence>
<dbReference type="Proteomes" id="UP001596512">
    <property type="component" value="Unassembled WGS sequence"/>
</dbReference>
<protein>
    <recommendedName>
        <fullName evidence="2 8">Biotin carboxyl carrier protein of acetyl-CoA carboxylase</fullName>
    </recommendedName>
</protein>
<evidence type="ECO:0000259" key="10">
    <source>
        <dbReference type="PROSITE" id="PS50968"/>
    </source>
</evidence>
<evidence type="ECO:0000256" key="3">
    <source>
        <dbReference type="ARBA" id="ARBA00022516"/>
    </source>
</evidence>
<dbReference type="PROSITE" id="PS50968">
    <property type="entry name" value="BIOTINYL_LIPOYL"/>
    <property type="match status" value="1"/>
</dbReference>
<evidence type="ECO:0000256" key="5">
    <source>
        <dbReference type="ARBA" id="ARBA00023098"/>
    </source>
</evidence>
<evidence type="ECO:0000256" key="7">
    <source>
        <dbReference type="ARBA" id="ARBA00023267"/>
    </source>
</evidence>
<evidence type="ECO:0000256" key="4">
    <source>
        <dbReference type="ARBA" id="ARBA00022832"/>
    </source>
</evidence>
<dbReference type="PROSITE" id="PS00188">
    <property type="entry name" value="BIOTIN"/>
    <property type="match status" value="1"/>
</dbReference>
<dbReference type="Gene3D" id="2.40.50.100">
    <property type="match status" value="1"/>
</dbReference>
<keyword evidence="5 8" id="KW-0443">Lipid metabolism</keyword>
<organism evidence="11 12">
    <name type="scientific">Actinokineospora soli</name>
    <dbReference type="NCBI Taxonomy" id="1048753"/>
    <lineage>
        <taxon>Bacteria</taxon>
        <taxon>Bacillati</taxon>
        <taxon>Actinomycetota</taxon>
        <taxon>Actinomycetes</taxon>
        <taxon>Pseudonocardiales</taxon>
        <taxon>Pseudonocardiaceae</taxon>
        <taxon>Actinokineospora</taxon>
    </lineage>
</organism>
<dbReference type="InterPro" id="IPR050709">
    <property type="entry name" value="Biotin_Carboxyl_Carrier/Decarb"/>
</dbReference>
<reference evidence="12" key="1">
    <citation type="journal article" date="2019" name="Int. J. Syst. Evol. Microbiol.">
        <title>The Global Catalogue of Microorganisms (GCM) 10K type strain sequencing project: providing services to taxonomists for standard genome sequencing and annotation.</title>
        <authorList>
            <consortium name="The Broad Institute Genomics Platform"/>
            <consortium name="The Broad Institute Genome Sequencing Center for Infectious Disease"/>
            <person name="Wu L."/>
            <person name="Ma J."/>
        </authorList>
    </citation>
    <scope>NUCLEOTIDE SEQUENCE [LARGE SCALE GENOMIC DNA]</scope>
    <source>
        <strain evidence="12">JCM 17695</strain>
    </source>
</reference>
<dbReference type="PANTHER" id="PTHR45266:SF3">
    <property type="entry name" value="OXALOACETATE DECARBOXYLASE ALPHA CHAIN"/>
    <property type="match status" value="1"/>
</dbReference>
<keyword evidence="12" id="KW-1185">Reference proteome</keyword>
<keyword evidence="6 8" id="KW-0275">Fatty acid biosynthesis</keyword>
<keyword evidence="4 8" id="KW-0276">Fatty acid metabolism</keyword>
<keyword evidence="3 8" id="KW-0444">Lipid biosynthesis</keyword>
<dbReference type="SUPFAM" id="SSF51230">
    <property type="entry name" value="Single hybrid motif"/>
    <property type="match status" value="1"/>
</dbReference>
<dbReference type="Pfam" id="PF00364">
    <property type="entry name" value="Biotin_lipoyl"/>
    <property type="match status" value="1"/>
</dbReference>
<dbReference type="CDD" id="cd06850">
    <property type="entry name" value="biotinyl_domain"/>
    <property type="match status" value="1"/>
</dbReference>
<dbReference type="PRINTS" id="PR01071">
    <property type="entry name" value="ACOABIOTINCC"/>
</dbReference>
<accession>A0ABW2TV37</accession>
<dbReference type="InterPro" id="IPR000089">
    <property type="entry name" value="Biotin_lipoyl"/>
</dbReference>